<protein>
    <recommendedName>
        <fullName evidence="4">Reverse transcriptase domain-containing protein</fullName>
    </recommendedName>
</protein>
<gene>
    <name evidence="2" type="ORF">ILUMI_01188</name>
</gene>
<reference evidence="2" key="1">
    <citation type="submission" date="2019-08" db="EMBL/GenBank/DDBJ databases">
        <title>The genome of the North American firefly Photinus pyralis.</title>
        <authorList>
            <consortium name="Photinus pyralis genome working group"/>
            <person name="Fallon T.R."/>
            <person name="Sander Lower S.E."/>
            <person name="Weng J.-K."/>
        </authorList>
    </citation>
    <scope>NUCLEOTIDE SEQUENCE</scope>
    <source>
        <strain evidence="2">TRF0915ILg1</strain>
        <tissue evidence="2">Whole body</tissue>
    </source>
</reference>
<dbReference type="PANTHER" id="PTHR33332">
    <property type="entry name" value="REVERSE TRANSCRIPTASE DOMAIN-CONTAINING PROTEIN"/>
    <property type="match status" value="1"/>
</dbReference>
<keyword evidence="1" id="KW-0175">Coiled coil</keyword>
<feature type="coiled-coil region" evidence="1">
    <location>
        <begin position="5"/>
        <end position="49"/>
    </location>
</feature>
<keyword evidence="3" id="KW-1185">Reference proteome</keyword>
<dbReference type="OrthoDB" id="6779620at2759"/>
<evidence type="ECO:0000313" key="3">
    <source>
        <dbReference type="Proteomes" id="UP000801492"/>
    </source>
</evidence>
<name>A0A8K0DKH3_IGNLU</name>
<dbReference type="Proteomes" id="UP000801492">
    <property type="component" value="Unassembled WGS sequence"/>
</dbReference>
<accession>A0A8K0DKH3</accession>
<organism evidence="2 3">
    <name type="scientific">Ignelater luminosus</name>
    <name type="common">Cucubano</name>
    <name type="synonym">Pyrophorus luminosus</name>
    <dbReference type="NCBI Taxonomy" id="2038154"/>
    <lineage>
        <taxon>Eukaryota</taxon>
        <taxon>Metazoa</taxon>
        <taxon>Ecdysozoa</taxon>
        <taxon>Arthropoda</taxon>
        <taxon>Hexapoda</taxon>
        <taxon>Insecta</taxon>
        <taxon>Pterygota</taxon>
        <taxon>Neoptera</taxon>
        <taxon>Endopterygota</taxon>
        <taxon>Coleoptera</taxon>
        <taxon>Polyphaga</taxon>
        <taxon>Elateriformia</taxon>
        <taxon>Elateroidea</taxon>
        <taxon>Elateridae</taxon>
        <taxon>Agrypninae</taxon>
        <taxon>Pyrophorini</taxon>
        <taxon>Ignelater</taxon>
    </lineage>
</organism>
<evidence type="ECO:0008006" key="4">
    <source>
        <dbReference type="Google" id="ProtNLM"/>
    </source>
</evidence>
<proteinExistence type="predicted"/>
<sequence length="288" mass="33080">MENQLKKLINKLEISEKKVTELQNDILKLREENEELRDANDSLEQYTRRNSVRIFGIKEGESEDIYREVLDPFKNQMEVPITKDHIDRCHRVGRFKVGAKPRPVIVKFVSYGFHSMVFNSKRKLKGSGIIVCEDLTKIRVDILNNAVEQFGGIQSQQFIVPSGVPRGSNLGPLLFLLIINDLPSYIKGCECLIFANDVKTYKEVANVEDCHTLQHNRVRNLGVNLRSDLRWDDHVEKIVNTSLKSLAFLMRSIQDLKSVMAIQLLYNSLVRSKLEFASAIWNSGQIIH</sequence>
<comment type="caution">
    <text evidence="2">The sequence shown here is derived from an EMBL/GenBank/DDBJ whole genome shotgun (WGS) entry which is preliminary data.</text>
</comment>
<dbReference type="AlphaFoldDB" id="A0A8K0DKH3"/>
<evidence type="ECO:0000256" key="1">
    <source>
        <dbReference type="SAM" id="Coils"/>
    </source>
</evidence>
<dbReference type="Gene3D" id="3.30.70.1820">
    <property type="entry name" value="L1 transposable element, RRM domain"/>
    <property type="match status" value="1"/>
</dbReference>
<dbReference type="EMBL" id="VTPC01000628">
    <property type="protein sequence ID" value="KAF2904986.1"/>
    <property type="molecule type" value="Genomic_DNA"/>
</dbReference>
<evidence type="ECO:0000313" key="2">
    <source>
        <dbReference type="EMBL" id="KAF2904986.1"/>
    </source>
</evidence>